<accession>A0A9Q3GMS6</accession>
<keyword evidence="2" id="KW-1185">Reference proteome</keyword>
<organism evidence="1 2">
    <name type="scientific">Austropuccinia psidii MF-1</name>
    <dbReference type="NCBI Taxonomy" id="1389203"/>
    <lineage>
        <taxon>Eukaryota</taxon>
        <taxon>Fungi</taxon>
        <taxon>Dikarya</taxon>
        <taxon>Basidiomycota</taxon>
        <taxon>Pucciniomycotina</taxon>
        <taxon>Pucciniomycetes</taxon>
        <taxon>Pucciniales</taxon>
        <taxon>Sphaerophragmiaceae</taxon>
        <taxon>Austropuccinia</taxon>
    </lineage>
</organism>
<dbReference type="EMBL" id="AVOT02003344">
    <property type="protein sequence ID" value="MBW0473246.1"/>
    <property type="molecule type" value="Genomic_DNA"/>
</dbReference>
<dbReference type="Proteomes" id="UP000765509">
    <property type="component" value="Unassembled WGS sequence"/>
</dbReference>
<proteinExistence type="predicted"/>
<reference evidence="1" key="1">
    <citation type="submission" date="2021-03" db="EMBL/GenBank/DDBJ databases">
        <title>Draft genome sequence of rust myrtle Austropuccinia psidii MF-1, a brazilian biotype.</title>
        <authorList>
            <person name="Quecine M.C."/>
            <person name="Pachon D.M.R."/>
            <person name="Bonatelli M.L."/>
            <person name="Correr F.H."/>
            <person name="Franceschini L.M."/>
            <person name="Leite T.F."/>
            <person name="Margarido G.R.A."/>
            <person name="Almeida C.A."/>
            <person name="Ferrarezi J.A."/>
            <person name="Labate C.A."/>
        </authorList>
    </citation>
    <scope>NUCLEOTIDE SEQUENCE</scope>
    <source>
        <strain evidence="1">MF-1</strain>
    </source>
</reference>
<comment type="caution">
    <text evidence="1">The sequence shown here is derived from an EMBL/GenBank/DDBJ whole genome shotgun (WGS) entry which is preliminary data.</text>
</comment>
<evidence type="ECO:0000313" key="2">
    <source>
        <dbReference type="Proteomes" id="UP000765509"/>
    </source>
</evidence>
<sequence length="93" mass="10345">MASTSIDPMSPEPESIFDKSQFWNITGNFNEQKKVNMKVVTSLFSEMDALIEGFVDKAMESAVPGEPTMALAREAIAYEDALVFKFGEALKKF</sequence>
<protein>
    <submittedName>
        <fullName evidence="1">Uncharacterized protein</fullName>
    </submittedName>
</protein>
<gene>
    <name evidence="1" type="ORF">O181_012961</name>
</gene>
<name>A0A9Q3GMS6_9BASI</name>
<evidence type="ECO:0000313" key="1">
    <source>
        <dbReference type="EMBL" id="MBW0473246.1"/>
    </source>
</evidence>
<dbReference type="AlphaFoldDB" id="A0A9Q3GMS6"/>